<dbReference type="OrthoDB" id="48988at2759"/>
<organism evidence="5 6">
    <name type="scientific">Dendrothele bispora (strain CBS 962.96)</name>
    <dbReference type="NCBI Taxonomy" id="1314807"/>
    <lineage>
        <taxon>Eukaryota</taxon>
        <taxon>Fungi</taxon>
        <taxon>Dikarya</taxon>
        <taxon>Basidiomycota</taxon>
        <taxon>Agaricomycotina</taxon>
        <taxon>Agaricomycetes</taxon>
        <taxon>Agaricomycetidae</taxon>
        <taxon>Agaricales</taxon>
        <taxon>Agaricales incertae sedis</taxon>
        <taxon>Dendrothele</taxon>
    </lineage>
</organism>
<dbReference type="SUPFAM" id="SSF51430">
    <property type="entry name" value="NAD(P)-linked oxidoreductase"/>
    <property type="match status" value="1"/>
</dbReference>
<dbReference type="InterPro" id="IPR023210">
    <property type="entry name" value="NADP_OxRdtase_dom"/>
</dbReference>
<dbReference type="PANTHER" id="PTHR43364:SF2">
    <property type="entry name" value="ARYL-ALCOHOL DEHYDROGENASE AAD10-RELATED"/>
    <property type="match status" value="1"/>
</dbReference>
<protein>
    <submittedName>
        <fullName evidence="5">Arylalcohol dehydrogenase</fullName>
    </submittedName>
</protein>
<dbReference type="AlphaFoldDB" id="A0A4S8MVK2"/>
<sequence>MSDRKAPHLQNYAKTNAITALGRYRVLSPLASIRVSPIQLGAMSIGTEWSAGMGEMTKESSFELMDAYYEAGGNFIDTALNYQNNTSEQLIGEWMETRGNRDQMVIATKYSSPWKRHDTSVAQKIHYMGNGPKNQLLSINASLKNLRTTYIDIFYVHWYDWETSIEELMNSLHNLVVAGKVLHLDAPAWVVSRANQYAFDHGKTPFCIYQGQWNLTKRSFEREIIPMAREMGLALAPWDVLAGGRLRTDAEEEARRQNPQGARTGFTHDGKWERNEDEKKVSDALEKVANEVGAKSIQAVAIAYHLQKTPNVFPVLGGRKVENLLKNIEALAISLSKEQIEYLESALPFDPGFPHWMIGNGTEPIGMIANSCPVDKWPAREPIKPKI</sequence>
<evidence type="ECO:0000256" key="2">
    <source>
        <dbReference type="ARBA" id="ARBA00038157"/>
    </source>
</evidence>
<accession>A0A4S8MVK2</accession>
<feature type="region of interest" description="Disordered" evidence="3">
    <location>
        <begin position="249"/>
        <end position="277"/>
    </location>
</feature>
<dbReference type="Proteomes" id="UP000297245">
    <property type="component" value="Unassembled WGS sequence"/>
</dbReference>
<dbReference type="PANTHER" id="PTHR43364">
    <property type="entry name" value="NADH-SPECIFIC METHYLGLYOXAL REDUCTASE-RELATED"/>
    <property type="match status" value="1"/>
</dbReference>
<evidence type="ECO:0000259" key="4">
    <source>
        <dbReference type="Pfam" id="PF00248"/>
    </source>
</evidence>
<keyword evidence="6" id="KW-1185">Reference proteome</keyword>
<feature type="domain" description="NADP-dependent oxidoreductase" evidence="4">
    <location>
        <begin position="37"/>
        <end position="346"/>
    </location>
</feature>
<comment type="similarity">
    <text evidence="2">Belongs to the aldo/keto reductase family. Aldo/keto reductase 2 subfamily.</text>
</comment>
<name>A0A4S8MVK2_DENBC</name>
<dbReference type="EMBL" id="ML179038">
    <property type="protein sequence ID" value="THV07333.1"/>
    <property type="molecule type" value="Genomic_DNA"/>
</dbReference>
<evidence type="ECO:0000313" key="6">
    <source>
        <dbReference type="Proteomes" id="UP000297245"/>
    </source>
</evidence>
<dbReference type="InterPro" id="IPR050523">
    <property type="entry name" value="AKR_Detox_Biosynth"/>
</dbReference>
<dbReference type="Pfam" id="PF00248">
    <property type="entry name" value="Aldo_ket_red"/>
    <property type="match status" value="1"/>
</dbReference>
<dbReference type="GO" id="GO:0016491">
    <property type="term" value="F:oxidoreductase activity"/>
    <property type="evidence" value="ECO:0007669"/>
    <property type="project" value="UniProtKB-KW"/>
</dbReference>
<reference evidence="5 6" key="1">
    <citation type="journal article" date="2019" name="Nat. Ecol. Evol.">
        <title>Megaphylogeny resolves global patterns of mushroom evolution.</title>
        <authorList>
            <person name="Varga T."/>
            <person name="Krizsan K."/>
            <person name="Foldi C."/>
            <person name="Dima B."/>
            <person name="Sanchez-Garcia M."/>
            <person name="Sanchez-Ramirez S."/>
            <person name="Szollosi G.J."/>
            <person name="Szarkandi J.G."/>
            <person name="Papp V."/>
            <person name="Albert L."/>
            <person name="Andreopoulos W."/>
            <person name="Angelini C."/>
            <person name="Antonin V."/>
            <person name="Barry K.W."/>
            <person name="Bougher N.L."/>
            <person name="Buchanan P."/>
            <person name="Buyck B."/>
            <person name="Bense V."/>
            <person name="Catcheside P."/>
            <person name="Chovatia M."/>
            <person name="Cooper J."/>
            <person name="Damon W."/>
            <person name="Desjardin D."/>
            <person name="Finy P."/>
            <person name="Geml J."/>
            <person name="Haridas S."/>
            <person name="Hughes K."/>
            <person name="Justo A."/>
            <person name="Karasinski D."/>
            <person name="Kautmanova I."/>
            <person name="Kiss B."/>
            <person name="Kocsube S."/>
            <person name="Kotiranta H."/>
            <person name="LaButti K.M."/>
            <person name="Lechner B.E."/>
            <person name="Liimatainen K."/>
            <person name="Lipzen A."/>
            <person name="Lukacs Z."/>
            <person name="Mihaltcheva S."/>
            <person name="Morgado L.N."/>
            <person name="Niskanen T."/>
            <person name="Noordeloos M.E."/>
            <person name="Ohm R.A."/>
            <person name="Ortiz-Santana B."/>
            <person name="Ovrebo C."/>
            <person name="Racz N."/>
            <person name="Riley R."/>
            <person name="Savchenko A."/>
            <person name="Shiryaev A."/>
            <person name="Soop K."/>
            <person name="Spirin V."/>
            <person name="Szebenyi C."/>
            <person name="Tomsovsky M."/>
            <person name="Tulloss R.E."/>
            <person name="Uehling J."/>
            <person name="Grigoriev I.V."/>
            <person name="Vagvolgyi C."/>
            <person name="Papp T."/>
            <person name="Martin F.M."/>
            <person name="Miettinen O."/>
            <person name="Hibbett D.S."/>
            <person name="Nagy L.G."/>
        </authorList>
    </citation>
    <scope>NUCLEOTIDE SEQUENCE [LARGE SCALE GENOMIC DNA]</scope>
    <source>
        <strain evidence="5 6">CBS 962.96</strain>
    </source>
</reference>
<gene>
    <name evidence="5" type="ORF">K435DRAFT_772679</name>
</gene>
<keyword evidence="1" id="KW-0560">Oxidoreductase</keyword>
<evidence type="ECO:0000313" key="5">
    <source>
        <dbReference type="EMBL" id="THV07333.1"/>
    </source>
</evidence>
<dbReference type="InterPro" id="IPR036812">
    <property type="entry name" value="NAD(P)_OxRdtase_dom_sf"/>
</dbReference>
<dbReference type="Gene3D" id="3.20.20.100">
    <property type="entry name" value="NADP-dependent oxidoreductase domain"/>
    <property type="match status" value="1"/>
</dbReference>
<evidence type="ECO:0000256" key="1">
    <source>
        <dbReference type="ARBA" id="ARBA00023002"/>
    </source>
</evidence>
<feature type="compositionally biased region" description="Basic and acidic residues" evidence="3">
    <location>
        <begin position="266"/>
        <end position="277"/>
    </location>
</feature>
<proteinExistence type="inferred from homology"/>
<evidence type="ECO:0000256" key="3">
    <source>
        <dbReference type="SAM" id="MobiDB-lite"/>
    </source>
</evidence>